<comment type="caution">
    <text evidence="7">The sequence shown here is derived from an EMBL/GenBank/DDBJ whole genome shotgun (WGS) entry which is preliminary data.</text>
</comment>
<dbReference type="PRINTS" id="PR00046">
    <property type="entry name" value="SIGMA70FCT"/>
</dbReference>
<dbReference type="InterPro" id="IPR013324">
    <property type="entry name" value="RNA_pol_sigma_r3/r4-like"/>
</dbReference>
<evidence type="ECO:0000259" key="6">
    <source>
        <dbReference type="PROSITE" id="PS00715"/>
    </source>
</evidence>
<dbReference type="InterPro" id="IPR007630">
    <property type="entry name" value="RNA_pol_sigma70_r4"/>
</dbReference>
<reference evidence="7" key="2">
    <citation type="submission" date="2023-01" db="EMBL/GenBank/DDBJ databases">
        <authorList>
            <person name="Sun Q."/>
            <person name="Evtushenko L."/>
        </authorList>
    </citation>
    <scope>NUCLEOTIDE SEQUENCE</scope>
    <source>
        <strain evidence="7">VKM Ac-1069</strain>
    </source>
</reference>
<name>A0A9W6P0P5_9PSEU</name>
<evidence type="ECO:0000256" key="1">
    <source>
        <dbReference type="ARBA" id="ARBA00023015"/>
    </source>
</evidence>
<dbReference type="GO" id="GO:0006352">
    <property type="term" value="P:DNA-templated transcription initiation"/>
    <property type="evidence" value="ECO:0007669"/>
    <property type="project" value="InterPro"/>
</dbReference>
<keyword evidence="3" id="KW-0238">DNA-binding</keyword>
<dbReference type="NCBIfam" id="TIGR02980">
    <property type="entry name" value="SigBFG"/>
    <property type="match status" value="1"/>
</dbReference>
<dbReference type="Gene3D" id="1.10.10.10">
    <property type="entry name" value="Winged helix-like DNA-binding domain superfamily/Winged helix DNA-binding domain"/>
    <property type="match status" value="2"/>
</dbReference>
<evidence type="ECO:0000256" key="3">
    <source>
        <dbReference type="ARBA" id="ARBA00023125"/>
    </source>
</evidence>
<feature type="domain" description="RNA polymerase sigma-70" evidence="6">
    <location>
        <begin position="130"/>
        <end position="143"/>
    </location>
</feature>
<dbReference type="GO" id="GO:0003677">
    <property type="term" value="F:DNA binding"/>
    <property type="evidence" value="ECO:0007669"/>
    <property type="project" value="UniProtKB-KW"/>
</dbReference>
<evidence type="ECO:0000313" key="8">
    <source>
        <dbReference type="Proteomes" id="UP001143463"/>
    </source>
</evidence>
<dbReference type="SUPFAM" id="SSF88946">
    <property type="entry name" value="Sigma2 domain of RNA polymerase sigma factors"/>
    <property type="match status" value="1"/>
</dbReference>
<feature type="region of interest" description="Disordered" evidence="5">
    <location>
        <begin position="1"/>
        <end position="47"/>
    </location>
</feature>
<dbReference type="GO" id="GO:0016987">
    <property type="term" value="F:sigma factor activity"/>
    <property type="evidence" value="ECO:0007669"/>
    <property type="project" value="UniProtKB-KW"/>
</dbReference>
<gene>
    <name evidence="7" type="ORF">GCM10017577_68610</name>
</gene>
<dbReference type="PANTHER" id="PTHR30385">
    <property type="entry name" value="SIGMA FACTOR F FLAGELLAR"/>
    <property type="match status" value="1"/>
</dbReference>
<dbReference type="CDD" id="cd06171">
    <property type="entry name" value="Sigma70_r4"/>
    <property type="match status" value="1"/>
</dbReference>
<proteinExistence type="predicted"/>
<evidence type="ECO:0000256" key="5">
    <source>
        <dbReference type="SAM" id="MobiDB-lite"/>
    </source>
</evidence>
<keyword evidence="2" id="KW-0731">Sigma factor</keyword>
<keyword evidence="8" id="KW-1185">Reference proteome</keyword>
<evidence type="ECO:0000256" key="2">
    <source>
        <dbReference type="ARBA" id="ARBA00023082"/>
    </source>
</evidence>
<keyword evidence="1" id="KW-0805">Transcription regulation</keyword>
<keyword evidence="4" id="KW-0804">Transcription</keyword>
<dbReference type="Gene3D" id="1.10.1740.10">
    <property type="match status" value="1"/>
</dbReference>
<organism evidence="7 8">
    <name type="scientific">Pseudonocardia halophobica</name>
    <dbReference type="NCBI Taxonomy" id="29401"/>
    <lineage>
        <taxon>Bacteria</taxon>
        <taxon>Bacillati</taxon>
        <taxon>Actinomycetota</taxon>
        <taxon>Actinomycetes</taxon>
        <taxon>Pseudonocardiales</taxon>
        <taxon>Pseudonocardiaceae</taxon>
        <taxon>Pseudonocardia</taxon>
    </lineage>
</organism>
<reference evidence="7" key="1">
    <citation type="journal article" date="2014" name="Int. J. Syst. Evol. Microbiol.">
        <title>Complete genome sequence of Corynebacterium casei LMG S-19264T (=DSM 44701T), isolated from a smear-ripened cheese.</title>
        <authorList>
            <consortium name="US DOE Joint Genome Institute (JGI-PGF)"/>
            <person name="Walter F."/>
            <person name="Albersmeier A."/>
            <person name="Kalinowski J."/>
            <person name="Ruckert C."/>
        </authorList>
    </citation>
    <scope>NUCLEOTIDE SEQUENCE</scope>
    <source>
        <strain evidence="7">VKM Ac-1069</strain>
    </source>
</reference>
<evidence type="ECO:0000313" key="7">
    <source>
        <dbReference type="EMBL" id="GLL15708.1"/>
    </source>
</evidence>
<sequence length="328" mass="36118">MALLLPWDPPITRVETDGPNRRAGPRVVASSGSPSGDPYAAAAPARPPPIVARSDVTLHALSETGPEPDPQLTRPSEYADEMPRLRRFAGLPEGSPERARLRSELIVAFLPVVRNLAKRHGAGYRGGQEDLVQVGTVGLINAIDRWNPDRAQGEFLGFLIPSVRGEMLRYFRDRTWSVRVPRRLKELSVEITRASGPLSHRLGRAPKPSELARHLGVDVGEIVEALTAKANQHTAPLEAVAGDEPGTGVVDTLGDLDRDLEKVENREALRPLIAELPERERGILTMRFFGDRTQTQIAEHFGISQMHVSRLLARTLARLREGLTEERG</sequence>
<dbReference type="EMBL" id="BSFQ01000053">
    <property type="protein sequence ID" value="GLL15708.1"/>
    <property type="molecule type" value="Genomic_DNA"/>
</dbReference>
<dbReference type="InterPro" id="IPR007624">
    <property type="entry name" value="RNA_pol_sigma70_r3"/>
</dbReference>
<dbReference type="Pfam" id="PF04542">
    <property type="entry name" value="Sigma70_r2"/>
    <property type="match status" value="1"/>
</dbReference>
<dbReference type="PROSITE" id="PS00715">
    <property type="entry name" value="SIGMA70_1"/>
    <property type="match status" value="1"/>
</dbReference>
<accession>A0A9W6P0P5</accession>
<dbReference type="InterPro" id="IPR014322">
    <property type="entry name" value="RNA_pol_sigma-B/F/G"/>
</dbReference>
<dbReference type="SUPFAM" id="SSF88659">
    <property type="entry name" value="Sigma3 and sigma4 domains of RNA polymerase sigma factors"/>
    <property type="match status" value="2"/>
</dbReference>
<dbReference type="InterPro" id="IPR013325">
    <property type="entry name" value="RNA_pol_sigma_r2"/>
</dbReference>
<dbReference type="InterPro" id="IPR036388">
    <property type="entry name" value="WH-like_DNA-bd_sf"/>
</dbReference>
<feature type="compositionally biased region" description="Low complexity" evidence="5">
    <location>
        <begin position="29"/>
        <end position="44"/>
    </location>
</feature>
<evidence type="ECO:0000256" key="4">
    <source>
        <dbReference type="ARBA" id="ARBA00023163"/>
    </source>
</evidence>
<dbReference type="InterPro" id="IPR014284">
    <property type="entry name" value="RNA_pol_sigma-70_dom"/>
</dbReference>
<dbReference type="Pfam" id="PF04545">
    <property type="entry name" value="Sigma70_r4"/>
    <property type="match status" value="1"/>
</dbReference>
<dbReference type="Proteomes" id="UP001143463">
    <property type="component" value="Unassembled WGS sequence"/>
</dbReference>
<dbReference type="InterPro" id="IPR007627">
    <property type="entry name" value="RNA_pol_sigma70_r2"/>
</dbReference>
<dbReference type="InterPro" id="IPR000943">
    <property type="entry name" value="RNA_pol_sigma70"/>
</dbReference>
<dbReference type="Pfam" id="PF04539">
    <property type="entry name" value="Sigma70_r3"/>
    <property type="match status" value="1"/>
</dbReference>
<dbReference type="NCBIfam" id="TIGR02937">
    <property type="entry name" value="sigma70-ECF"/>
    <property type="match status" value="1"/>
</dbReference>
<dbReference type="AlphaFoldDB" id="A0A9W6P0P5"/>
<protein>
    <recommendedName>
        <fullName evidence="6">RNA polymerase sigma-70 domain-containing protein</fullName>
    </recommendedName>
</protein>
<dbReference type="PANTHER" id="PTHR30385:SF4">
    <property type="entry name" value="RNA POLYMERASE SIGMA-E FACTOR"/>
    <property type="match status" value="1"/>
</dbReference>